<feature type="binding site" evidence="9">
    <location>
        <position position="63"/>
    </location>
    <ligand>
        <name>substrate</name>
    </ligand>
</feature>
<dbReference type="InterPro" id="IPR036393">
    <property type="entry name" value="AceGlu_kinase-like_sf"/>
</dbReference>
<dbReference type="EC" id="2.7.2.8" evidence="9"/>
<comment type="subcellular location">
    <subcellularLocation>
        <location evidence="9">Cytoplasm</location>
    </subcellularLocation>
</comment>
<keyword evidence="12" id="KW-1185">Reference proteome</keyword>
<name>A0ABW4HTE8_9BACI</name>
<proteinExistence type="inferred from homology"/>
<keyword evidence="2 9" id="KW-0055">Arginine biosynthesis</keyword>
<feature type="site" description="Transition state stabilizer" evidence="9">
    <location>
        <position position="219"/>
    </location>
</feature>
<dbReference type="Gene3D" id="3.40.1160.10">
    <property type="entry name" value="Acetylglutamate kinase-like"/>
    <property type="match status" value="1"/>
</dbReference>
<feature type="binding site" evidence="9">
    <location>
        <position position="157"/>
    </location>
    <ligand>
        <name>substrate</name>
    </ligand>
</feature>
<evidence type="ECO:0000256" key="3">
    <source>
        <dbReference type="ARBA" id="ARBA00022605"/>
    </source>
</evidence>
<evidence type="ECO:0000256" key="1">
    <source>
        <dbReference type="ARBA" id="ARBA00004828"/>
    </source>
</evidence>
<keyword evidence="5 9" id="KW-0547">Nucleotide-binding</keyword>
<dbReference type="RefSeq" id="WP_379597392.1">
    <property type="nucleotide sequence ID" value="NZ_JBHUDE010000046.1"/>
</dbReference>
<evidence type="ECO:0000256" key="9">
    <source>
        <dbReference type="HAMAP-Rule" id="MF_00082"/>
    </source>
</evidence>
<comment type="function">
    <text evidence="9">Catalyzes the ATP-dependent phosphorylation of N-acetyl-L-glutamate.</text>
</comment>
<organism evidence="11 12">
    <name type="scientific">Oceanobacillus luteolus</name>
    <dbReference type="NCBI Taxonomy" id="1274358"/>
    <lineage>
        <taxon>Bacteria</taxon>
        <taxon>Bacillati</taxon>
        <taxon>Bacillota</taxon>
        <taxon>Bacilli</taxon>
        <taxon>Bacillales</taxon>
        <taxon>Bacillaceae</taxon>
        <taxon>Oceanobacillus</taxon>
    </lineage>
</organism>
<dbReference type="InterPro" id="IPR004662">
    <property type="entry name" value="AcgluKinase_fam"/>
</dbReference>
<comment type="pathway">
    <text evidence="1 9">Amino-acid biosynthesis; L-arginine biosynthesis; N(2)-acetyl-L-ornithine from L-glutamate: step 2/4.</text>
</comment>
<evidence type="ECO:0000256" key="4">
    <source>
        <dbReference type="ARBA" id="ARBA00022679"/>
    </source>
</evidence>
<dbReference type="EMBL" id="JBHUDE010000046">
    <property type="protein sequence ID" value="MFD1608059.1"/>
    <property type="molecule type" value="Genomic_DNA"/>
</dbReference>
<dbReference type="NCBIfam" id="TIGR00761">
    <property type="entry name" value="argB"/>
    <property type="match status" value="1"/>
</dbReference>
<keyword evidence="4 9" id="KW-0808">Transferase</keyword>
<accession>A0ABW4HTE8</accession>
<dbReference type="PANTHER" id="PTHR23342">
    <property type="entry name" value="N-ACETYLGLUTAMATE SYNTHASE"/>
    <property type="match status" value="1"/>
</dbReference>
<sequence>MKFVVLKVGGSILNKLPKAFYDTIVSLKESGRIHPIIVHGGGPEINHALDQMNVKSEFVNGLRVTSSEVLNVVEQVLSGKVNKHIVTKFTQSGGIGLGLSGVDANLLKVTPQDKTGKLGFVGDVKEVNTNWLQLIAENGGIPIISPIGIHETGQHYNINGDTAAAAVAASLGAKLVLISDIPGVLEEIQGKKVLIPKLTKAEIEEKISSGVIYGGMIPKVYSALKALSGGVEEAVILNGMNPGDLKTYLSGGQVGTKIVMGEKHYV</sequence>
<evidence type="ECO:0000259" key="10">
    <source>
        <dbReference type="Pfam" id="PF00696"/>
    </source>
</evidence>
<comment type="similarity">
    <text evidence="9">Belongs to the acetylglutamate kinase family. ArgB subfamily.</text>
</comment>
<dbReference type="CDD" id="cd04238">
    <property type="entry name" value="AAK_NAGK-like"/>
    <property type="match status" value="1"/>
</dbReference>
<dbReference type="SUPFAM" id="SSF53633">
    <property type="entry name" value="Carbamate kinase-like"/>
    <property type="match status" value="1"/>
</dbReference>
<evidence type="ECO:0000256" key="8">
    <source>
        <dbReference type="ARBA" id="ARBA00048141"/>
    </source>
</evidence>
<dbReference type="HAMAP" id="MF_00082">
    <property type="entry name" value="ArgB"/>
    <property type="match status" value="1"/>
</dbReference>
<keyword evidence="6 9" id="KW-0418">Kinase</keyword>
<feature type="domain" description="Aspartate/glutamate/uridylate kinase" evidence="10">
    <location>
        <begin position="2"/>
        <end position="238"/>
    </location>
</feature>
<evidence type="ECO:0000256" key="6">
    <source>
        <dbReference type="ARBA" id="ARBA00022777"/>
    </source>
</evidence>
<comment type="catalytic activity">
    <reaction evidence="8 9">
        <text>N-acetyl-L-glutamate + ATP = N-acetyl-L-glutamyl 5-phosphate + ADP</text>
        <dbReference type="Rhea" id="RHEA:14629"/>
        <dbReference type="ChEBI" id="CHEBI:30616"/>
        <dbReference type="ChEBI" id="CHEBI:44337"/>
        <dbReference type="ChEBI" id="CHEBI:57936"/>
        <dbReference type="ChEBI" id="CHEBI:456216"/>
        <dbReference type="EC" id="2.7.2.8"/>
    </reaction>
</comment>
<evidence type="ECO:0000256" key="7">
    <source>
        <dbReference type="ARBA" id="ARBA00022840"/>
    </source>
</evidence>
<protein>
    <recommendedName>
        <fullName evidence="9">Acetylglutamate kinase</fullName>
        <ecNumber evidence="9">2.7.2.8</ecNumber>
    </recommendedName>
    <alternativeName>
        <fullName evidence="9">N-acetyl-L-glutamate 5-phosphotransferase</fullName>
    </alternativeName>
    <alternativeName>
        <fullName evidence="9">NAG kinase</fullName>
        <shortName evidence="9">NAGK</shortName>
    </alternativeName>
</protein>
<keyword evidence="7 9" id="KW-0067">ATP-binding</keyword>
<keyword evidence="3 9" id="KW-0028">Amino-acid biosynthesis</keyword>
<evidence type="ECO:0000256" key="5">
    <source>
        <dbReference type="ARBA" id="ARBA00022741"/>
    </source>
</evidence>
<dbReference type="GO" id="GO:0003991">
    <property type="term" value="F:acetylglutamate kinase activity"/>
    <property type="evidence" value="ECO:0007669"/>
    <property type="project" value="UniProtKB-EC"/>
</dbReference>
<dbReference type="Proteomes" id="UP001597221">
    <property type="component" value="Unassembled WGS sequence"/>
</dbReference>
<dbReference type="PIRSF" id="PIRSF000728">
    <property type="entry name" value="NAGK"/>
    <property type="match status" value="1"/>
</dbReference>
<feature type="site" description="Transition state stabilizer" evidence="9">
    <location>
        <position position="7"/>
    </location>
</feature>
<evidence type="ECO:0000256" key="2">
    <source>
        <dbReference type="ARBA" id="ARBA00022571"/>
    </source>
</evidence>
<keyword evidence="9" id="KW-0963">Cytoplasm</keyword>
<dbReference type="Pfam" id="PF00696">
    <property type="entry name" value="AA_kinase"/>
    <property type="match status" value="1"/>
</dbReference>
<evidence type="ECO:0000313" key="11">
    <source>
        <dbReference type="EMBL" id="MFD1608059.1"/>
    </source>
</evidence>
<reference evidence="12" key="1">
    <citation type="journal article" date="2019" name="Int. J. Syst. Evol. Microbiol.">
        <title>The Global Catalogue of Microorganisms (GCM) 10K type strain sequencing project: providing services to taxonomists for standard genome sequencing and annotation.</title>
        <authorList>
            <consortium name="The Broad Institute Genomics Platform"/>
            <consortium name="The Broad Institute Genome Sequencing Center for Infectious Disease"/>
            <person name="Wu L."/>
            <person name="Ma J."/>
        </authorList>
    </citation>
    <scope>NUCLEOTIDE SEQUENCE [LARGE SCALE GENOMIC DNA]</scope>
    <source>
        <strain evidence="12">CGMCC 1.12376</strain>
    </source>
</reference>
<dbReference type="InterPro" id="IPR001048">
    <property type="entry name" value="Asp/Glu/Uridylate_kinase"/>
</dbReference>
<dbReference type="PANTHER" id="PTHR23342:SF0">
    <property type="entry name" value="N-ACETYLGLUTAMATE SYNTHASE, MITOCHONDRIAL"/>
    <property type="match status" value="1"/>
</dbReference>
<dbReference type="InterPro" id="IPR037528">
    <property type="entry name" value="ArgB"/>
</dbReference>
<feature type="binding site" evidence="9">
    <location>
        <begin position="41"/>
        <end position="42"/>
    </location>
    <ligand>
        <name>substrate</name>
    </ligand>
</feature>
<gene>
    <name evidence="9 11" type="primary">argB</name>
    <name evidence="11" type="ORF">ACFSBH_10365</name>
</gene>
<evidence type="ECO:0000313" key="12">
    <source>
        <dbReference type="Proteomes" id="UP001597221"/>
    </source>
</evidence>
<comment type="caution">
    <text evidence="11">The sequence shown here is derived from an EMBL/GenBank/DDBJ whole genome shotgun (WGS) entry which is preliminary data.</text>
</comment>